<organism evidence="1 2">
    <name type="scientific">Rhodocollybia butyracea</name>
    <dbReference type="NCBI Taxonomy" id="206335"/>
    <lineage>
        <taxon>Eukaryota</taxon>
        <taxon>Fungi</taxon>
        <taxon>Dikarya</taxon>
        <taxon>Basidiomycota</taxon>
        <taxon>Agaricomycotina</taxon>
        <taxon>Agaricomycetes</taxon>
        <taxon>Agaricomycetidae</taxon>
        <taxon>Agaricales</taxon>
        <taxon>Marasmiineae</taxon>
        <taxon>Omphalotaceae</taxon>
        <taxon>Rhodocollybia</taxon>
    </lineage>
</organism>
<dbReference type="OrthoDB" id="2603374at2759"/>
<keyword evidence="2" id="KW-1185">Reference proteome</keyword>
<gene>
    <name evidence="1" type="ORF">BDP27DRAFT_1418205</name>
</gene>
<dbReference type="EMBL" id="JADNRY010000025">
    <property type="protein sequence ID" value="KAF9072298.1"/>
    <property type="molecule type" value="Genomic_DNA"/>
</dbReference>
<dbReference type="Proteomes" id="UP000772434">
    <property type="component" value="Unassembled WGS sequence"/>
</dbReference>
<name>A0A9P5Q009_9AGAR</name>
<dbReference type="AlphaFoldDB" id="A0A9P5Q009"/>
<evidence type="ECO:0000313" key="2">
    <source>
        <dbReference type="Proteomes" id="UP000772434"/>
    </source>
</evidence>
<evidence type="ECO:0000313" key="1">
    <source>
        <dbReference type="EMBL" id="KAF9072298.1"/>
    </source>
</evidence>
<proteinExistence type="predicted"/>
<reference evidence="1" key="1">
    <citation type="submission" date="2020-11" db="EMBL/GenBank/DDBJ databases">
        <authorList>
            <consortium name="DOE Joint Genome Institute"/>
            <person name="Ahrendt S."/>
            <person name="Riley R."/>
            <person name="Andreopoulos W."/>
            <person name="Labutti K."/>
            <person name="Pangilinan J."/>
            <person name="Ruiz-Duenas F.J."/>
            <person name="Barrasa J.M."/>
            <person name="Sanchez-Garcia M."/>
            <person name="Camarero S."/>
            <person name="Miyauchi S."/>
            <person name="Serrano A."/>
            <person name="Linde D."/>
            <person name="Babiker R."/>
            <person name="Drula E."/>
            <person name="Ayuso-Fernandez I."/>
            <person name="Pacheco R."/>
            <person name="Padilla G."/>
            <person name="Ferreira P."/>
            <person name="Barriuso J."/>
            <person name="Kellner H."/>
            <person name="Castanera R."/>
            <person name="Alfaro M."/>
            <person name="Ramirez L."/>
            <person name="Pisabarro A.G."/>
            <person name="Kuo A."/>
            <person name="Tritt A."/>
            <person name="Lipzen A."/>
            <person name="He G."/>
            <person name="Yan M."/>
            <person name="Ng V."/>
            <person name="Cullen D."/>
            <person name="Martin F."/>
            <person name="Rosso M.-N."/>
            <person name="Henrissat B."/>
            <person name="Hibbett D."/>
            <person name="Martinez A.T."/>
            <person name="Grigoriev I.V."/>
        </authorList>
    </citation>
    <scope>NUCLEOTIDE SEQUENCE</scope>
    <source>
        <strain evidence="1">AH 40177</strain>
    </source>
</reference>
<sequence length="130" mass="14544">MSSLVPVPLEPDSLYIATSQIFGELGKFHWVLYFTGASGAGATRYQWSPNVRGDTAEFTECDTIDTPTTFTRTGTTIFAFVKIHGYIPISLNDLAPLCANVFDPADRYSTVYENRRNNMTCRTWLLAALY</sequence>
<accession>A0A9P5Q009</accession>
<comment type="caution">
    <text evidence="1">The sequence shown here is derived from an EMBL/GenBank/DDBJ whole genome shotgun (WGS) entry which is preliminary data.</text>
</comment>
<protein>
    <submittedName>
        <fullName evidence="1">Uncharacterized protein</fullName>
    </submittedName>
</protein>